<protein>
    <recommendedName>
        <fullName evidence="3">SMI1/KNR4 family protein</fullName>
    </recommendedName>
</protein>
<sequence length="195" mass="22297">MIPENFKKAWTLVDDNLNPISLKYLSGLGLSQSSIDFFVKSGFPDSAAPFLSFSKESDNVYESVQRLTKVYDILEPNFNEYIVIGSCNDGDPIVINTKENDQIEFLDHENSFNPNLFNSNVYSMAKCLLAYRDFVISLQEKNGADAYFNSNFTDEQFERLKTDLTNADEVALKNNSFWSMQLITDLELRESCKNE</sequence>
<dbReference type="KEGG" id="mut:GVT53_04020"/>
<proteinExistence type="predicted"/>
<evidence type="ECO:0000313" key="2">
    <source>
        <dbReference type="Proteomes" id="UP000502928"/>
    </source>
</evidence>
<dbReference type="RefSeq" id="WP_166247536.1">
    <property type="nucleotide sequence ID" value="NZ_CP049616.1"/>
</dbReference>
<evidence type="ECO:0000313" key="1">
    <source>
        <dbReference type="EMBL" id="QII43875.1"/>
    </source>
</evidence>
<organism evidence="1 2">
    <name type="scientific">Flagellimonas oceani</name>
    <dbReference type="NCBI Taxonomy" id="2698672"/>
    <lineage>
        <taxon>Bacteria</taxon>
        <taxon>Pseudomonadati</taxon>
        <taxon>Bacteroidota</taxon>
        <taxon>Flavobacteriia</taxon>
        <taxon>Flavobacteriales</taxon>
        <taxon>Flavobacteriaceae</taxon>
        <taxon>Flagellimonas</taxon>
    </lineage>
</organism>
<name>A0A6G7IZ94_9FLAO</name>
<dbReference type="EMBL" id="CP049616">
    <property type="protein sequence ID" value="QII43875.1"/>
    <property type="molecule type" value="Genomic_DNA"/>
</dbReference>
<keyword evidence="2" id="KW-1185">Reference proteome</keyword>
<dbReference type="Proteomes" id="UP000502928">
    <property type="component" value="Chromosome"/>
</dbReference>
<reference evidence="1 2" key="1">
    <citation type="submission" date="2020-02" db="EMBL/GenBank/DDBJ databases">
        <title>Complete genome of Muricauda sp. 501str8.</title>
        <authorList>
            <person name="Dong B."/>
            <person name="Zhu S."/>
            <person name="Yang J."/>
            <person name="Chen J."/>
        </authorList>
    </citation>
    <scope>NUCLEOTIDE SEQUENCE [LARGE SCALE GENOMIC DNA]</scope>
    <source>
        <strain evidence="1 2">501str8</strain>
    </source>
</reference>
<accession>A0A6G7IZ94</accession>
<gene>
    <name evidence="1" type="ORF">GVT53_04020</name>
</gene>
<dbReference type="AlphaFoldDB" id="A0A6G7IZ94"/>
<evidence type="ECO:0008006" key="3">
    <source>
        <dbReference type="Google" id="ProtNLM"/>
    </source>
</evidence>